<keyword evidence="2" id="KW-1185">Reference proteome</keyword>
<sequence length="310" mass="34526">MAGIKPGDIVARLSYGKDIFFKVKAVIITDQGQRTALLKGLDVRLSADAPLEDLELQPAEQVLFYRHQDIHRCNSYFRRARERQEARREAYLTWMDVAAGSEGTQRGAPGEGEGFFELPGRVLHVDGDAEYLDRCLHAYQQLRLPVRGFFVAEEEQAFRVPELLSRYTPDILVLTGHDGLTRQKGDMSSLDSYRHSKDFVAAIRAARRLRPSHDDLVIFAGACQSYYEALLEAGATFASSPARILIHAFDPLLVVERVAYTPIHETVTPQEIIKDTITGEGSIGGVEIKGKLRLGYPASPHLRFLSATSG</sequence>
<organism evidence="1 2">
    <name type="scientific">Thermanaeromonas toyohensis ToBE</name>
    <dbReference type="NCBI Taxonomy" id="698762"/>
    <lineage>
        <taxon>Bacteria</taxon>
        <taxon>Bacillati</taxon>
        <taxon>Bacillota</taxon>
        <taxon>Clostridia</taxon>
        <taxon>Neomoorellales</taxon>
        <taxon>Neomoorellaceae</taxon>
        <taxon>Thermanaeromonas</taxon>
    </lineage>
</organism>
<dbReference type="STRING" id="698762.SAMN00808754_0138"/>
<dbReference type="EMBL" id="LT838272">
    <property type="protein sequence ID" value="SMB89354.1"/>
    <property type="molecule type" value="Genomic_DNA"/>
</dbReference>
<dbReference type="Pfam" id="PF05582">
    <property type="entry name" value="Peptidase_U57"/>
    <property type="match status" value="1"/>
</dbReference>
<name>A0A1W1V8M5_9FIRM</name>
<gene>
    <name evidence="1" type="ORF">SAMN00808754_0138</name>
</gene>
<proteinExistence type="predicted"/>
<dbReference type="PIRSF" id="PIRSF011575">
    <property type="entry name" value="YabG"/>
    <property type="match status" value="1"/>
</dbReference>
<accession>A0A1W1V8M5</accession>
<reference evidence="1 2" key="1">
    <citation type="submission" date="2017-04" db="EMBL/GenBank/DDBJ databases">
        <authorList>
            <person name="Afonso C.L."/>
            <person name="Miller P.J."/>
            <person name="Scott M.A."/>
            <person name="Spackman E."/>
            <person name="Goraichik I."/>
            <person name="Dimitrov K.M."/>
            <person name="Suarez D.L."/>
            <person name="Swayne D.E."/>
        </authorList>
    </citation>
    <scope>NUCLEOTIDE SEQUENCE [LARGE SCALE GENOMIC DNA]</scope>
    <source>
        <strain evidence="1 2">ToBE</strain>
    </source>
</reference>
<dbReference type="RefSeq" id="WP_084663058.1">
    <property type="nucleotide sequence ID" value="NZ_LT838272.1"/>
</dbReference>
<evidence type="ECO:0000313" key="2">
    <source>
        <dbReference type="Proteomes" id="UP000192569"/>
    </source>
</evidence>
<protein>
    <submittedName>
        <fullName evidence="1">Spore coat assemly protein</fullName>
    </submittedName>
</protein>
<evidence type="ECO:0000313" key="1">
    <source>
        <dbReference type="EMBL" id="SMB89354.1"/>
    </source>
</evidence>
<dbReference type="NCBIfam" id="TIGR02855">
    <property type="entry name" value="spore_yabG"/>
    <property type="match status" value="1"/>
</dbReference>
<dbReference type="InterPro" id="IPR008764">
    <property type="entry name" value="Peptidase_U57"/>
</dbReference>
<dbReference type="Proteomes" id="UP000192569">
    <property type="component" value="Chromosome I"/>
</dbReference>
<dbReference type="OrthoDB" id="9785306at2"/>
<dbReference type="AlphaFoldDB" id="A0A1W1V8M5"/>